<keyword evidence="5 11" id="KW-0812">Transmembrane</keyword>
<dbReference type="Gene3D" id="1.20.120.1770">
    <property type="match status" value="1"/>
</dbReference>
<evidence type="ECO:0000259" key="13">
    <source>
        <dbReference type="PROSITE" id="PS50836"/>
    </source>
</evidence>
<comment type="similarity">
    <text evidence="3">Belongs to the FRRS1 family.</text>
</comment>
<evidence type="ECO:0000256" key="9">
    <source>
        <dbReference type="ARBA" id="ARBA00023136"/>
    </source>
</evidence>
<feature type="transmembrane region" description="Helical" evidence="11">
    <location>
        <begin position="587"/>
        <end position="607"/>
    </location>
</feature>
<keyword evidence="9 11" id="KW-0472">Membrane</keyword>
<reference evidence="16" key="1">
    <citation type="submission" date="2021-11" db="EMBL/GenBank/DDBJ databases">
        <authorList>
            <person name="Schell T."/>
        </authorList>
    </citation>
    <scope>NUCLEOTIDE SEQUENCE</scope>
    <source>
        <strain evidence="16">M5</strain>
    </source>
</reference>
<dbReference type="SMART" id="SM00665">
    <property type="entry name" value="B561"/>
    <property type="match status" value="1"/>
</dbReference>
<evidence type="ECO:0000256" key="4">
    <source>
        <dbReference type="ARBA" id="ARBA00022448"/>
    </source>
</evidence>
<dbReference type="PANTHER" id="PTHR45828:SF36">
    <property type="entry name" value="REELIN DOMAIN-CONTAINING PROTEIN"/>
    <property type="match status" value="1"/>
</dbReference>
<dbReference type="PANTHER" id="PTHR45828">
    <property type="entry name" value="CYTOCHROME B561/FERRIC REDUCTASE TRANSMEMBRANE"/>
    <property type="match status" value="1"/>
</dbReference>
<accession>A0A8J2RPH1</accession>
<feature type="transmembrane region" description="Helical" evidence="11">
    <location>
        <begin position="458"/>
        <end position="477"/>
    </location>
</feature>
<keyword evidence="6" id="KW-0249">Electron transport</keyword>
<dbReference type="GO" id="GO:0016020">
    <property type="term" value="C:membrane"/>
    <property type="evidence" value="ECO:0007669"/>
    <property type="project" value="UniProtKB-SubCell"/>
</dbReference>
<dbReference type="Gene3D" id="2.60.40.4060">
    <property type="entry name" value="Reeler domain"/>
    <property type="match status" value="1"/>
</dbReference>
<dbReference type="PROSITE" id="PS50836">
    <property type="entry name" value="DOMON"/>
    <property type="match status" value="1"/>
</dbReference>
<feature type="transmembrane region" description="Helical" evidence="11">
    <location>
        <begin position="489"/>
        <end position="513"/>
    </location>
</feature>
<keyword evidence="7 11" id="KW-1133">Transmembrane helix</keyword>
<gene>
    <name evidence="16" type="ORF">DGAL_LOCUS2567</name>
</gene>
<feature type="domain" description="Cytochrome b561" evidence="14">
    <location>
        <begin position="344"/>
        <end position="552"/>
    </location>
</feature>
<protein>
    <recommendedName>
        <fullName evidence="18">Ferric-chelate reductase 1</fullName>
    </recommendedName>
</protein>
<evidence type="ECO:0000313" key="16">
    <source>
        <dbReference type="EMBL" id="CAH0100345.1"/>
    </source>
</evidence>
<keyword evidence="4" id="KW-0813">Transport</keyword>
<keyword evidence="17" id="KW-1185">Reference proteome</keyword>
<keyword evidence="12" id="KW-0732">Signal</keyword>
<dbReference type="InterPro" id="IPR005018">
    <property type="entry name" value="DOMON_domain"/>
</dbReference>
<evidence type="ECO:0000256" key="11">
    <source>
        <dbReference type="SAM" id="Phobius"/>
    </source>
</evidence>
<feature type="transmembrane region" description="Helical" evidence="11">
    <location>
        <begin position="381"/>
        <end position="400"/>
    </location>
</feature>
<feature type="domain" description="Reelin" evidence="15">
    <location>
        <begin position="21"/>
        <end position="187"/>
    </location>
</feature>
<evidence type="ECO:0000256" key="7">
    <source>
        <dbReference type="ARBA" id="ARBA00022989"/>
    </source>
</evidence>
<dbReference type="CDD" id="cd08544">
    <property type="entry name" value="Reeler"/>
    <property type="match status" value="1"/>
</dbReference>
<feature type="transmembrane region" description="Helical" evidence="11">
    <location>
        <begin position="421"/>
        <end position="443"/>
    </location>
</feature>
<name>A0A8J2RPH1_9CRUS</name>
<feature type="domain" description="DOMON" evidence="13">
    <location>
        <begin position="221"/>
        <end position="340"/>
    </location>
</feature>
<sequence>MTKSSTLSTGHYLWVATLWFLCLRLESVTAYSAGAPTSACPSMNPDHGSSSNNPSPFESLLNQTEMLSNESLKLTMQSVTTEKTFRGFLIMGFDAVTDLVIGTFQIDLSQDQSQTLKCFNTYDTAATHRSSSKKTSVIVEWTPPMDFDGSVIFKTTFVESKSTYYKQVSKEVKIKRSDTAISSTTGPALTTEEPETPNVYEGCGTSKGCAATPSGCIGLRNCLMINTYKKLDDDNIQLEIYGQITGDEYVAVAFSTDRKMGEDSVVECVNNRNTVMAYQSYNTPEKINSRIQSQSPGFNLTLTAFIDGFIYCKVQHPIRYTLNNIAFDLNQPYYLLMASGPTGDFNIQQHTTDESSSLALTVTNALCIQYFTEPSRVLKQLHGSFMVIAWLMAASTGLLMPRYMKKTWVGKQFMKKDLWFVYHRGLMVLAWTLTVAGFIIIFVDVGGWVSESVSENPHPLIGCITTVLAFIQPFMALMRPGPNAPNRYIFNWAHMLVGYSAHILAITCIFLAVEMEEAELPYETYWILTAHICCYVGAHIILTVKIRIFIFETLYLATRKNENSDDVKQKEGPRKDDQGSSIRKTILGAYVCVAIGLGITVVVFIAAA</sequence>
<feature type="chain" id="PRO_5035304275" description="Ferric-chelate reductase 1" evidence="12">
    <location>
        <begin position="31"/>
        <end position="608"/>
    </location>
</feature>
<evidence type="ECO:0000256" key="10">
    <source>
        <dbReference type="ARBA" id="ARBA00023180"/>
    </source>
</evidence>
<proteinExistence type="inferred from homology"/>
<keyword evidence="8" id="KW-0408">Iron</keyword>
<evidence type="ECO:0000259" key="14">
    <source>
        <dbReference type="PROSITE" id="PS50939"/>
    </source>
</evidence>
<dbReference type="Pfam" id="PF03351">
    <property type="entry name" value="DOMON"/>
    <property type="match status" value="1"/>
</dbReference>
<dbReference type="EMBL" id="CAKKLH010000035">
    <property type="protein sequence ID" value="CAH0100345.1"/>
    <property type="molecule type" value="Genomic_DNA"/>
</dbReference>
<dbReference type="InterPro" id="IPR051237">
    <property type="entry name" value="Ferric-chelate_Red/DefProt"/>
</dbReference>
<feature type="transmembrane region" description="Helical" evidence="11">
    <location>
        <begin position="525"/>
        <end position="550"/>
    </location>
</feature>
<evidence type="ECO:0000256" key="2">
    <source>
        <dbReference type="ARBA" id="ARBA00004141"/>
    </source>
</evidence>
<comment type="caution">
    <text evidence="16">The sequence shown here is derived from an EMBL/GenBank/DDBJ whole genome shotgun (WGS) entry which is preliminary data.</text>
</comment>
<evidence type="ECO:0000256" key="8">
    <source>
        <dbReference type="ARBA" id="ARBA00023004"/>
    </source>
</evidence>
<keyword evidence="10" id="KW-0325">Glycoprotein</keyword>
<comment type="cofactor">
    <cofactor evidence="1">
        <name>heme b</name>
        <dbReference type="ChEBI" id="CHEBI:60344"/>
    </cofactor>
</comment>
<dbReference type="InterPro" id="IPR042307">
    <property type="entry name" value="Reeler_sf"/>
</dbReference>
<comment type="subcellular location">
    <subcellularLocation>
        <location evidence="2">Membrane</location>
        <topology evidence="2">Multi-pass membrane protein</topology>
    </subcellularLocation>
</comment>
<dbReference type="OrthoDB" id="6372137at2759"/>
<dbReference type="CDD" id="cd08760">
    <property type="entry name" value="Cyt_b561_FRRS1_like"/>
    <property type="match status" value="1"/>
</dbReference>
<dbReference type="SMART" id="SM00664">
    <property type="entry name" value="DoH"/>
    <property type="match status" value="1"/>
</dbReference>
<dbReference type="PROSITE" id="PS51019">
    <property type="entry name" value="REELIN"/>
    <property type="match status" value="1"/>
</dbReference>
<evidence type="ECO:0000256" key="5">
    <source>
        <dbReference type="ARBA" id="ARBA00022692"/>
    </source>
</evidence>
<dbReference type="InterPro" id="IPR006593">
    <property type="entry name" value="Cyt_b561/ferric_Rdtase_TM"/>
</dbReference>
<dbReference type="PROSITE" id="PS50939">
    <property type="entry name" value="CYTOCHROME_B561"/>
    <property type="match status" value="1"/>
</dbReference>
<evidence type="ECO:0000259" key="15">
    <source>
        <dbReference type="PROSITE" id="PS51019"/>
    </source>
</evidence>
<evidence type="ECO:0000256" key="3">
    <source>
        <dbReference type="ARBA" id="ARBA00009195"/>
    </source>
</evidence>
<dbReference type="InterPro" id="IPR002861">
    <property type="entry name" value="Reeler_dom"/>
</dbReference>
<evidence type="ECO:0000313" key="17">
    <source>
        <dbReference type="Proteomes" id="UP000789390"/>
    </source>
</evidence>
<dbReference type="Proteomes" id="UP000789390">
    <property type="component" value="Unassembled WGS sequence"/>
</dbReference>
<evidence type="ECO:0000256" key="1">
    <source>
        <dbReference type="ARBA" id="ARBA00001970"/>
    </source>
</evidence>
<organism evidence="16 17">
    <name type="scientific">Daphnia galeata</name>
    <dbReference type="NCBI Taxonomy" id="27404"/>
    <lineage>
        <taxon>Eukaryota</taxon>
        <taxon>Metazoa</taxon>
        <taxon>Ecdysozoa</taxon>
        <taxon>Arthropoda</taxon>
        <taxon>Crustacea</taxon>
        <taxon>Branchiopoda</taxon>
        <taxon>Diplostraca</taxon>
        <taxon>Cladocera</taxon>
        <taxon>Anomopoda</taxon>
        <taxon>Daphniidae</taxon>
        <taxon>Daphnia</taxon>
    </lineage>
</organism>
<evidence type="ECO:0008006" key="18">
    <source>
        <dbReference type="Google" id="ProtNLM"/>
    </source>
</evidence>
<dbReference type="AlphaFoldDB" id="A0A8J2RPH1"/>
<dbReference type="CDD" id="cd09628">
    <property type="entry name" value="DOMON_SDR_2_like"/>
    <property type="match status" value="1"/>
</dbReference>
<dbReference type="Pfam" id="PF02014">
    <property type="entry name" value="Reeler"/>
    <property type="match status" value="1"/>
</dbReference>
<evidence type="ECO:0000256" key="12">
    <source>
        <dbReference type="SAM" id="SignalP"/>
    </source>
</evidence>
<feature type="signal peptide" evidence="12">
    <location>
        <begin position="1"/>
        <end position="30"/>
    </location>
</feature>
<evidence type="ECO:0000256" key="6">
    <source>
        <dbReference type="ARBA" id="ARBA00022982"/>
    </source>
</evidence>